<dbReference type="SUPFAM" id="SSF56059">
    <property type="entry name" value="Glutathione synthetase ATP-binding domain-like"/>
    <property type="match status" value="1"/>
</dbReference>
<evidence type="ECO:0000313" key="17">
    <source>
        <dbReference type="EMBL" id="KAF2078601.1"/>
    </source>
</evidence>
<reference evidence="17" key="1">
    <citation type="submission" date="2020-01" db="EMBL/GenBank/DDBJ databases">
        <title>Development of genomics and gene disruption for Polysphondylium violaceum indicates a role for the polyketide synthase stlB in stalk morphogenesis.</title>
        <authorList>
            <person name="Narita B."/>
            <person name="Kawabe Y."/>
            <person name="Kin K."/>
            <person name="Saito T."/>
            <person name="Gibbs R."/>
            <person name="Kuspa A."/>
            <person name="Muzny D."/>
            <person name="Queller D."/>
            <person name="Richards S."/>
            <person name="Strassman J."/>
            <person name="Sucgang R."/>
            <person name="Worley K."/>
            <person name="Schaap P."/>
        </authorList>
    </citation>
    <scope>NUCLEOTIDE SEQUENCE</scope>
    <source>
        <strain evidence="17">QSvi11</strain>
    </source>
</reference>
<dbReference type="Proteomes" id="UP000695562">
    <property type="component" value="Unassembled WGS sequence"/>
</dbReference>
<dbReference type="InterPro" id="IPR056749">
    <property type="entry name" value="Citrate_synth_N"/>
</dbReference>
<evidence type="ECO:0000256" key="6">
    <source>
        <dbReference type="ARBA" id="ARBA00022516"/>
    </source>
</evidence>
<dbReference type="OrthoDB" id="3261737at2759"/>
<dbReference type="Pfam" id="PF16114">
    <property type="entry name" value="Citrate_bind"/>
    <property type="match status" value="1"/>
</dbReference>
<keyword evidence="18" id="KW-1185">Reference proteome</keyword>
<dbReference type="Pfam" id="PF24948">
    <property type="entry name" value="Citrate_synth_N"/>
    <property type="match status" value="1"/>
</dbReference>
<evidence type="ECO:0000256" key="2">
    <source>
        <dbReference type="ARBA" id="ARBA00005899"/>
    </source>
</evidence>
<dbReference type="FunFam" id="3.40.50.261:FF:000004">
    <property type="entry name" value="ATP-citrate synthase subunit"/>
    <property type="match status" value="1"/>
</dbReference>
<evidence type="ECO:0000259" key="15">
    <source>
        <dbReference type="Pfam" id="PF16114"/>
    </source>
</evidence>
<evidence type="ECO:0000256" key="1">
    <source>
        <dbReference type="ARBA" id="ARBA00004496"/>
    </source>
</evidence>
<dbReference type="Gene3D" id="3.40.50.261">
    <property type="entry name" value="Succinyl-CoA synthetase domains"/>
    <property type="match status" value="1"/>
</dbReference>
<evidence type="ECO:0000256" key="10">
    <source>
        <dbReference type="ARBA" id="ARBA00022840"/>
    </source>
</evidence>
<comment type="catalytic activity">
    <reaction evidence="13">
        <text>oxaloacetate + acetyl-CoA + ADP + phosphate = citrate + ATP + CoA</text>
        <dbReference type="Rhea" id="RHEA:21160"/>
        <dbReference type="ChEBI" id="CHEBI:16452"/>
        <dbReference type="ChEBI" id="CHEBI:16947"/>
        <dbReference type="ChEBI" id="CHEBI:30616"/>
        <dbReference type="ChEBI" id="CHEBI:43474"/>
        <dbReference type="ChEBI" id="CHEBI:57287"/>
        <dbReference type="ChEBI" id="CHEBI:57288"/>
        <dbReference type="ChEBI" id="CHEBI:456216"/>
        <dbReference type="EC" id="2.3.3.8"/>
    </reaction>
</comment>
<dbReference type="GO" id="GO:0006629">
    <property type="term" value="P:lipid metabolic process"/>
    <property type="evidence" value="ECO:0007669"/>
    <property type="project" value="UniProtKB-KW"/>
</dbReference>
<name>A0A8J4UXK6_9MYCE</name>
<accession>A0A8J4UXK6</accession>
<protein>
    <recommendedName>
        <fullName evidence="4">ATP citrate synthase</fullName>
        <ecNumber evidence="4">2.3.3.8</ecNumber>
    </recommendedName>
</protein>
<comment type="similarity">
    <text evidence="3">In the N-terminal section; belongs to the succinate/malate CoA ligase beta subunit family.</text>
</comment>
<dbReference type="AlphaFoldDB" id="A0A8J4UXK6"/>
<dbReference type="GO" id="GO:0004775">
    <property type="term" value="F:succinate-CoA ligase (ADP-forming) activity"/>
    <property type="evidence" value="ECO:0007669"/>
    <property type="project" value="TreeGrafter"/>
</dbReference>
<dbReference type="EMBL" id="AJWJ01000002">
    <property type="protein sequence ID" value="KAF2078601.1"/>
    <property type="molecule type" value="Genomic_DNA"/>
</dbReference>
<feature type="region of interest" description="Disordered" evidence="14">
    <location>
        <begin position="430"/>
        <end position="461"/>
    </location>
</feature>
<dbReference type="GO" id="GO:0006104">
    <property type="term" value="P:succinyl-CoA metabolic process"/>
    <property type="evidence" value="ECO:0007669"/>
    <property type="project" value="TreeGrafter"/>
</dbReference>
<keyword evidence="9" id="KW-0547">Nucleotide-binding</keyword>
<evidence type="ECO:0000256" key="8">
    <source>
        <dbReference type="ARBA" id="ARBA00022679"/>
    </source>
</evidence>
<dbReference type="GO" id="GO:0042709">
    <property type="term" value="C:succinate-CoA ligase complex"/>
    <property type="evidence" value="ECO:0007669"/>
    <property type="project" value="TreeGrafter"/>
</dbReference>
<organism evidence="17 18">
    <name type="scientific">Polysphondylium violaceum</name>
    <dbReference type="NCBI Taxonomy" id="133409"/>
    <lineage>
        <taxon>Eukaryota</taxon>
        <taxon>Amoebozoa</taxon>
        <taxon>Evosea</taxon>
        <taxon>Eumycetozoa</taxon>
        <taxon>Dictyostelia</taxon>
        <taxon>Dictyosteliales</taxon>
        <taxon>Dictyosteliaceae</taxon>
        <taxon>Polysphondylium</taxon>
    </lineage>
</organism>
<keyword evidence="11" id="KW-0443">Lipid metabolism</keyword>
<keyword evidence="12" id="KW-0012">Acyltransferase</keyword>
<evidence type="ECO:0000256" key="4">
    <source>
        <dbReference type="ARBA" id="ARBA00012639"/>
    </source>
</evidence>
<keyword evidence="10" id="KW-0067">ATP-binding</keyword>
<comment type="similarity">
    <text evidence="2">In the C-terminal section; belongs to the succinate/malate CoA ligase alpha subunit family.</text>
</comment>
<dbReference type="Gene3D" id="3.30.470.110">
    <property type="match status" value="1"/>
</dbReference>
<evidence type="ECO:0000256" key="11">
    <source>
        <dbReference type="ARBA" id="ARBA00023098"/>
    </source>
</evidence>
<dbReference type="InterPro" id="IPR032263">
    <property type="entry name" value="Citrate-bd"/>
</dbReference>
<evidence type="ECO:0000256" key="5">
    <source>
        <dbReference type="ARBA" id="ARBA00022490"/>
    </source>
</evidence>
<keyword evidence="5" id="KW-0963">Cytoplasm</keyword>
<evidence type="ECO:0000256" key="3">
    <source>
        <dbReference type="ARBA" id="ARBA00010719"/>
    </source>
</evidence>
<sequence>MARKKLREYSTKYILRNNFPIYCNGDKLNLKMIQVSPTSPSLQDLAKVQDNQWLSTTKLVVKPDMLFGKRGKNGLVLLNASLEEADNFIKEKMNQPVEMGGKKGLVTHFIVEPFMPHDVEFYLSITAERDSNRIAFSNCGGIEIEENWDKVGTLDVPYGDSIDSINLHTLVDSSIPSREYVIDFIKNVYKLFSELSFHFVEMNPFTLTSQGKPYPLDARGEVDECASFKCASKWMVNGEDVEFPQPFGRGLYPEETYVNEIDEKTGASLKLTLLNPSGRIWAMVAGGGASVIYADTVADMGYGHELGNYGEYSGDPNEDDTYKYACTIISLATRNPDSRPRALLVGGGIANFTDVAVTFKGIIRAIKEYKDDIIKANISIFVRRGGPNYQSGLSSMRDIGHKLHIPIKVYGPDVNMTSIVAMAISHINGETPSTEQHSHSNTAHTNHSNGVHINGNGILNH</sequence>
<feature type="compositionally biased region" description="Low complexity" evidence="14">
    <location>
        <begin position="439"/>
        <end position="449"/>
    </location>
</feature>
<evidence type="ECO:0000256" key="13">
    <source>
        <dbReference type="ARBA" id="ARBA00047593"/>
    </source>
</evidence>
<feature type="domain" description="ATP-citrate synthase citrate-binding" evidence="15">
    <location>
        <begin position="249"/>
        <end position="425"/>
    </location>
</feature>
<comment type="subcellular location">
    <subcellularLocation>
        <location evidence="1">Cytoplasm</location>
    </subcellularLocation>
</comment>
<evidence type="ECO:0000313" key="18">
    <source>
        <dbReference type="Proteomes" id="UP000695562"/>
    </source>
</evidence>
<keyword evidence="8" id="KW-0808">Transferase</keyword>
<evidence type="ECO:0000256" key="9">
    <source>
        <dbReference type="ARBA" id="ARBA00022741"/>
    </source>
</evidence>
<keyword evidence="6" id="KW-0444">Lipid biosynthesis</keyword>
<keyword evidence="7" id="KW-0597">Phosphoprotein</keyword>
<evidence type="ECO:0000259" key="16">
    <source>
        <dbReference type="Pfam" id="PF24948"/>
    </source>
</evidence>
<comment type="caution">
    <text evidence="17">The sequence shown here is derived from an EMBL/GenBank/DDBJ whole genome shotgun (WGS) entry which is preliminary data.</text>
</comment>
<evidence type="ECO:0000256" key="12">
    <source>
        <dbReference type="ARBA" id="ARBA00023315"/>
    </source>
</evidence>
<dbReference type="GO" id="GO:0003878">
    <property type="term" value="F:ATP citrate synthase activity"/>
    <property type="evidence" value="ECO:0007669"/>
    <property type="project" value="UniProtKB-EC"/>
</dbReference>
<evidence type="ECO:0000256" key="14">
    <source>
        <dbReference type="SAM" id="MobiDB-lite"/>
    </source>
</evidence>
<proteinExistence type="inferred from homology"/>
<dbReference type="InterPro" id="IPR016102">
    <property type="entry name" value="Succinyl-CoA_synth-like"/>
</dbReference>
<dbReference type="PANTHER" id="PTHR11815">
    <property type="entry name" value="SUCCINYL-COA SYNTHETASE BETA CHAIN"/>
    <property type="match status" value="1"/>
</dbReference>
<dbReference type="GO" id="GO:0006099">
    <property type="term" value="P:tricarboxylic acid cycle"/>
    <property type="evidence" value="ECO:0007669"/>
    <property type="project" value="TreeGrafter"/>
</dbReference>
<dbReference type="SUPFAM" id="SSF52210">
    <property type="entry name" value="Succinyl-CoA synthetase domains"/>
    <property type="match status" value="1"/>
</dbReference>
<gene>
    <name evidence="17" type="ORF">CYY_000101</name>
</gene>
<dbReference type="PANTHER" id="PTHR11815:SF10">
    <property type="entry name" value="SUCCINATE--COA LIGASE [GDP-FORMING] SUBUNIT BETA, MITOCHONDRIAL"/>
    <property type="match status" value="1"/>
</dbReference>
<dbReference type="EC" id="2.3.3.8" evidence="4"/>
<feature type="domain" description="ATP-citrate synthase ATP-grasp" evidence="16">
    <location>
        <begin position="2"/>
        <end position="234"/>
    </location>
</feature>
<evidence type="ECO:0000256" key="7">
    <source>
        <dbReference type="ARBA" id="ARBA00022553"/>
    </source>
</evidence>
<dbReference type="GO" id="GO:0005524">
    <property type="term" value="F:ATP binding"/>
    <property type="evidence" value="ECO:0007669"/>
    <property type="project" value="UniProtKB-KW"/>
</dbReference>